<organism evidence="7 8">
    <name type="scientific">Extensimonas vulgaris</name>
    <dbReference type="NCBI Taxonomy" id="1031594"/>
    <lineage>
        <taxon>Bacteria</taxon>
        <taxon>Pseudomonadati</taxon>
        <taxon>Pseudomonadota</taxon>
        <taxon>Betaproteobacteria</taxon>
        <taxon>Burkholderiales</taxon>
        <taxon>Comamonadaceae</taxon>
        <taxon>Extensimonas</taxon>
    </lineage>
</organism>
<name>A0A369AU55_9BURK</name>
<feature type="transmembrane region" description="Helical" evidence="5">
    <location>
        <begin position="376"/>
        <end position="399"/>
    </location>
</feature>
<dbReference type="GO" id="GO:0016874">
    <property type="term" value="F:ligase activity"/>
    <property type="evidence" value="ECO:0007669"/>
    <property type="project" value="UniProtKB-KW"/>
</dbReference>
<evidence type="ECO:0000313" key="7">
    <source>
        <dbReference type="EMBL" id="RCX10994.1"/>
    </source>
</evidence>
<sequence length="434" mass="46900">MQQGVLNAAAFLVLAPALWLPSGYSIGAILLVMLGLWRWPAVLRGRLAPHAPLRAWALVVLAMGLVWSMYLFEGGRLITNTLGLDRSSKYFLVLLALPAVWAQRPAAWALRWGCWVGAAGAGVLAGWQVLVQHLVRAEGYTNAIQFGNLSLLLALWSGIWAVQASCPYERLLGALAAVLGIAASVLSGSRGGWVVLPVLLVLFVWFARPQTQGSQGSHGRRGLLALGAALLTCLLLAALPPVQQRAHEAAQELLQQPEPEKSNTATGSRLAFWMHAWRLGLEHPWLGAGQLGYEQSQREAVARQEMPSMSVHFNHAHNEWLDMFAKRGLLGVIGLALFYAVPGLLCWRCLRRGGREPLENAAAAGNEDAARSECHAAALCGLVTVLGYLGFGMTQVMFAHNNGNLMYLLPMSLWLAVCWPGAGAPAAFRAPIPR</sequence>
<feature type="transmembrane region" description="Helical" evidence="5">
    <location>
        <begin position="193"/>
        <end position="211"/>
    </location>
</feature>
<dbReference type="Proteomes" id="UP000252174">
    <property type="component" value="Unassembled WGS sequence"/>
</dbReference>
<feature type="transmembrane region" description="Helical" evidence="5">
    <location>
        <begin position="223"/>
        <end position="242"/>
    </location>
</feature>
<dbReference type="InterPro" id="IPR007016">
    <property type="entry name" value="O-antigen_ligase-rel_domated"/>
</dbReference>
<protein>
    <submittedName>
        <fullName evidence="7">O-antigen ligase</fullName>
    </submittedName>
</protein>
<keyword evidence="2 5" id="KW-0812">Transmembrane</keyword>
<feature type="domain" description="O-antigen ligase-related" evidence="6">
    <location>
        <begin position="175"/>
        <end position="335"/>
    </location>
</feature>
<accession>A0A369AU55</accession>
<feature type="transmembrane region" description="Helical" evidence="5">
    <location>
        <begin position="405"/>
        <end position="428"/>
    </location>
</feature>
<keyword evidence="8" id="KW-1185">Reference proteome</keyword>
<feature type="transmembrane region" description="Helical" evidence="5">
    <location>
        <begin position="90"/>
        <end position="107"/>
    </location>
</feature>
<evidence type="ECO:0000256" key="1">
    <source>
        <dbReference type="ARBA" id="ARBA00004141"/>
    </source>
</evidence>
<evidence type="ECO:0000256" key="2">
    <source>
        <dbReference type="ARBA" id="ARBA00022692"/>
    </source>
</evidence>
<dbReference type="RefSeq" id="WP_158637007.1">
    <property type="nucleotide sequence ID" value="NZ_QPJU01000002.1"/>
</dbReference>
<feature type="transmembrane region" description="Helical" evidence="5">
    <location>
        <begin position="143"/>
        <end position="162"/>
    </location>
</feature>
<evidence type="ECO:0000256" key="3">
    <source>
        <dbReference type="ARBA" id="ARBA00022989"/>
    </source>
</evidence>
<dbReference type="PANTHER" id="PTHR37422">
    <property type="entry name" value="TEICHURONIC ACID BIOSYNTHESIS PROTEIN TUAE"/>
    <property type="match status" value="1"/>
</dbReference>
<comment type="caution">
    <text evidence="7">The sequence shown here is derived from an EMBL/GenBank/DDBJ whole genome shotgun (WGS) entry which is preliminary data.</text>
</comment>
<evidence type="ECO:0000256" key="4">
    <source>
        <dbReference type="ARBA" id="ARBA00023136"/>
    </source>
</evidence>
<dbReference type="Pfam" id="PF04932">
    <property type="entry name" value="Wzy_C"/>
    <property type="match status" value="1"/>
</dbReference>
<feature type="transmembrane region" description="Helical" evidence="5">
    <location>
        <begin position="114"/>
        <end position="131"/>
    </location>
</feature>
<keyword evidence="7" id="KW-0436">Ligase</keyword>
<evidence type="ECO:0000259" key="6">
    <source>
        <dbReference type="Pfam" id="PF04932"/>
    </source>
</evidence>
<feature type="transmembrane region" description="Helical" evidence="5">
    <location>
        <begin position="51"/>
        <end position="70"/>
    </location>
</feature>
<evidence type="ECO:0000256" key="5">
    <source>
        <dbReference type="SAM" id="Phobius"/>
    </source>
</evidence>
<keyword evidence="4 5" id="KW-0472">Membrane</keyword>
<dbReference type="AlphaFoldDB" id="A0A369AU55"/>
<dbReference type="InterPro" id="IPR051533">
    <property type="entry name" value="WaaL-like"/>
</dbReference>
<feature type="transmembrane region" description="Helical" evidence="5">
    <location>
        <begin position="171"/>
        <end position="187"/>
    </location>
</feature>
<dbReference type="PANTHER" id="PTHR37422:SF23">
    <property type="entry name" value="TEICHURONIC ACID BIOSYNTHESIS PROTEIN TUAE"/>
    <property type="match status" value="1"/>
</dbReference>
<gene>
    <name evidence="7" type="ORF">DFR45_102396</name>
</gene>
<reference evidence="7 8" key="1">
    <citation type="submission" date="2018-07" db="EMBL/GenBank/DDBJ databases">
        <title>Genomic Encyclopedia of Type Strains, Phase IV (KMG-IV): sequencing the most valuable type-strain genomes for metagenomic binning, comparative biology and taxonomic classification.</title>
        <authorList>
            <person name="Goeker M."/>
        </authorList>
    </citation>
    <scope>NUCLEOTIDE SEQUENCE [LARGE SCALE GENOMIC DNA]</scope>
    <source>
        <strain evidence="7 8">DSM 100911</strain>
    </source>
</reference>
<feature type="transmembrane region" description="Helical" evidence="5">
    <location>
        <begin position="328"/>
        <end position="347"/>
    </location>
</feature>
<feature type="transmembrane region" description="Helical" evidence="5">
    <location>
        <begin position="6"/>
        <end position="39"/>
    </location>
</feature>
<proteinExistence type="predicted"/>
<comment type="subcellular location">
    <subcellularLocation>
        <location evidence="1">Membrane</location>
        <topology evidence="1">Multi-pass membrane protein</topology>
    </subcellularLocation>
</comment>
<dbReference type="GO" id="GO:0016020">
    <property type="term" value="C:membrane"/>
    <property type="evidence" value="ECO:0007669"/>
    <property type="project" value="UniProtKB-SubCell"/>
</dbReference>
<keyword evidence="3 5" id="KW-1133">Transmembrane helix</keyword>
<dbReference type="EMBL" id="QPJU01000002">
    <property type="protein sequence ID" value="RCX10994.1"/>
    <property type="molecule type" value="Genomic_DNA"/>
</dbReference>
<evidence type="ECO:0000313" key="8">
    <source>
        <dbReference type="Proteomes" id="UP000252174"/>
    </source>
</evidence>